<organism evidence="3 4">
    <name type="scientific">Verticillium longisporum</name>
    <name type="common">Verticillium dahliae var. longisporum</name>
    <dbReference type="NCBI Taxonomy" id="100787"/>
    <lineage>
        <taxon>Eukaryota</taxon>
        <taxon>Fungi</taxon>
        <taxon>Dikarya</taxon>
        <taxon>Ascomycota</taxon>
        <taxon>Pezizomycotina</taxon>
        <taxon>Sordariomycetes</taxon>
        <taxon>Hypocreomycetidae</taxon>
        <taxon>Glomerellales</taxon>
        <taxon>Plectosphaerellaceae</taxon>
        <taxon>Verticillium</taxon>
    </lineage>
</organism>
<feature type="transmembrane region" description="Helical" evidence="2">
    <location>
        <begin position="162"/>
        <end position="181"/>
    </location>
</feature>
<dbReference type="EMBL" id="CVQI01037495">
    <property type="protein sequence ID" value="CRK48412.1"/>
    <property type="molecule type" value="Genomic_DNA"/>
</dbReference>
<name>A0A0G4NPJ9_VERLO</name>
<evidence type="ECO:0000313" key="3">
    <source>
        <dbReference type="EMBL" id="CRK48412.1"/>
    </source>
</evidence>
<keyword evidence="2" id="KW-0812">Transmembrane</keyword>
<feature type="transmembrane region" description="Helical" evidence="2">
    <location>
        <begin position="224"/>
        <end position="246"/>
    </location>
</feature>
<feature type="region of interest" description="Disordered" evidence="1">
    <location>
        <begin position="249"/>
        <end position="306"/>
    </location>
</feature>
<sequence length="330" mass="37829">MNYRIFHRKWPSAKRYMWFNMLAELLCMVPLLVLFGIAQPNTWRTKMWQIGYENGWNSDPRMILYAHANYRPLPKIPFVWSQSLTDFNVALTLVSLFSLIVRMVLFIMKVYYPLVALIFNIILTALWTTSILTDFNVALTLVSLFSLIVRMVLFIMKVYYPLIALIFNIILAALWTTSMYGQMGPDHADPERPSNIAWYITRSCAPAGGRHNAEKSCRLAKASFAVTVLMLAVVLVNLGMAVWGMWPTEDDKHPHRKNSRWDDDSDDDDDDDNVESDRSSPVKTGGQWEMASMAGGKGPASPRVMVQPYTPRTMAFQTLDRKLPLRQQYG</sequence>
<feature type="transmembrane region" description="Helical" evidence="2">
    <location>
        <begin position="135"/>
        <end position="155"/>
    </location>
</feature>
<dbReference type="Proteomes" id="UP000045706">
    <property type="component" value="Unassembled WGS sequence"/>
</dbReference>
<feature type="transmembrane region" description="Helical" evidence="2">
    <location>
        <begin position="110"/>
        <end position="129"/>
    </location>
</feature>
<reference evidence="4" key="1">
    <citation type="submission" date="2015-05" db="EMBL/GenBank/DDBJ databases">
        <authorList>
            <person name="Fogelqvist Johan"/>
        </authorList>
    </citation>
    <scope>NUCLEOTIDE SEQUENCE [LARGE SCALE GENOMIC DNA]</scope>
</reference>
<evidence type="ECO:0000313" key="4">
    <source>
        <dbReference type="Proteomes" id="UP000045706"/>
    </source>
</evidence>
<feature type="compositionally biased region" description="Acidic residues" evidence="1">
    <location>
        <begin position="263"/>
        <end position="274"/>
    </location>
</feature>
<protein>
    <submittedName>
        <fullName evidence="3">Uncharacterized protein</fullName>
    </submittedName>
</protein>
<evidence type="ECO:0000256" key="2">
    <source>
        <dbReference type="SAM" id="Phobius"/>
    </source>
</evidence>
<feature type="transmembrane region" description="Helical" evidence="2">
    <location>
        <begin position="21"/>
        <end position="38"/>
    </location>
</feature>
<proteinExistence type="predicted"/>
<keyword evidence="2" id="KW-0472">Membrane</keyword>
<feature type="transmembrane region" description="Helical" evidence="2">
    <location>
        <begin position="87"/>
        <end position="105"/>
    </location>
</feature>
<keyword evidence="2" id="KW-1133">Transmembrane helix</keyword>
<gene>
    <name evidence="3" type="ORF">BN1723_008009</name>
</gene>
<accession>A0A0G4NPJ9</accession>
<dbReference type="AlphaFoldDB" id="A0A0G4NPJ9"/>
<evidence type="ECO:0000256" key="1">
    <source>
        <dbReference type="SAM" id="MobiDB-lite"/>
    </source>
</evidence>